<dbReference type="EC" id="2.7.13.3" evidence="2"/>
<proteinExistence type="predicted"/>
<accession>A7HP69</accession>
<dbReference type="PROSITE" id="PS50109">
    <property type="entry name" value="HIS_KIN"/>
    <property type="match status" value="1"/>
</dbReference>
<dbReference type="Gene3D" id="3.30.565.10">
    <property type="entry name" value="Histidine kinase-like ATPase, C-terminal domain"/>
    <property type="match status" value="1"/>
</dbReference>
<evidence type="ECO:0000256" key="3">
    <source>
        <dbReference type="ARBA" id="ARBA00022553"/>
    </source>
</evidence>
<sequence length="710" mass="76705">MALQDRPNEKPEASPADLVSSLAEASLALARAASEGEAYAALDMAAHRLAALSSGRVSICELGMSPNGRALILWQSSRGGLSIGEDSLFAEWYTRASRMGGEMTPARGHIWYGLLSADTLNDETGIRVAIFLKFDEMKEELAAHAYGLADIAAAVALRIRKQKAAALERRRFDGMYETTRAWLELGADIVWEASPEGILRCRRILNRRGDISRLVDGMDLRSLRIGGGGQSLLDFLEQQGSVRHMRAHLPEDAQGRMSTGETLYVSATARRSPDEDAPYIGTFTAIGRDAPSDGTRETATMLLQMRGARIREEQHRREAEAMLQGLRLLLSQDSSREKMSRLVGLVGECIGSSDACVAEKGLDGKVRILVPQQKSPGPGAAAALDFIAAGAPRGVVGVYDIDAAEGRNIADAFGLEGCQVAALALPLRGDAAFLVCVTRRAEGFAPADLDFADRFALLLRQALLLREEQSHLAQTAKMAALGQMSASIAHELRQPLNTISLAVQNLEFLLESLDFDREAAAKKTKRVLAQVERASDVIDRMRRFGRKSVGEHASLVLRNVIENVEAIMHHVLLRAGVRLEVEISPDVTAYADQLQLEQVIGNLLQNAVDAISGIGAKHERAEGLIKITASPSPDEKGMTVLRVEDSGPGFRPEIAERVLEPFFTTKSAEHGTGLGLAICDAIIRESGGRIEIGNHAAGGFVQIVLPRQPA</sequence>
<dbReference type="PANTHER" id="PTHR43065:SF46">
    <property type="entry name" value="C4-DICARBOXYLATE TRANSPORT SENSOR PROTEIN DCTB"/>
    <property type="match status" value="1"/>
</dbReference>
<dbReference type="InterPro" id="IPR003594">
    <property type="entry name" value="HATPase_dom"/>
</dbReference>
<reference evidence="10 11" key="1">
    <citation type="journal article" date="2011" name="Stand. Genomic Sci.">
        <title>Complete genome sequence of Parvibaculum lavamentivorans type strain (DS-1(T)).</title>
        <authorList>
            <person name="Schleheck D."/>
            <person name="Weiss M."/>
            <person name="Pitluck S."/>
            <person name="Bruce D."/>
            <person name="Land M.L."/>
            <person name="Han S."/>
            <person name="Saunders E."/>
            <person name="Tapia R."/>
            <person name="Detter C."/>
            <person name="Brettin T."/>
            <person name="Han J."/>
            <person name="Woyke T."/>
            <person name="Goodwin L."/>
            <person name="Pennacchio L."/>
            <person name="Nolan M."/>
            <person name="Cook A.M."/>
            <person name="Kjelleberg S."/>
            <person name="Thomas T."/>
        </authorList>
    </citation>
    <scope>NUCLEOTIDE SEQUENCE [LARGE SCALE GENOMIC DNA]</scope>
    <source>
        <strain evidence="11">DS-1 / DSM 13023 / NCIMB 13966</strain>
    </source>
</reference>
<evidence type="ECO:0000313" key="11">
    <source>
        <dbReference type="Proteomes" id="UP000006377"/>
    </source>
</evidence>
<dbReference type="eggNOG" id="COG4191">
    <property type="taxonomic scope" value="Bacteria"/>
</dbReference>
<dbReference type="PRINTS" id="PR00344">
    <property type="entry name" value="BCTRLSENSOR"/>
</dbReference>
<dbReference type="InterPro" id="IPR036890">
    <property type="entry name" value="HATPase_C_sf"/>
</dbReference>
<dbReference type="KEGG" id="pla:Plav_0079"/>
<dbReference type="SMART" id="SM00388">
    <property type="entry name" value="HisKA"/>
    <property type="match status" value="1"/>
</dbReference>
<evidence type="ECO:0000256" key="5">
    <source>
        <dbReference type="ARBA" id="ARBA00022741"/>
    </source>
</evidence>
<keyword evidence="11" id="KW-1185">Reference proteome</keyword>
<dbReference type="SMART" id="SM00387">
    <property type="entry name" value="HATPase_c"/>
    <property type="match status" value="1"/>
</dbReference>
<keyword evidence="7" id="KW-0067">ATP-binding</keyword>
<dbReference type="InterPro" id="IPR036097">
    <property type="entry name" value="HisK_dim/P_sf"/>
</dbReference>
<dbReference type="Gene3D" id="1.10.287.130">
    <property type="match status" value="1"/>
</dbReference>
<evidence type="ECO:0000256" key="7">
    <source>
        <dbReference type="ARBA" id="ARBA00022840"/>
    </source>
</evidence>
<feature type="domain" description="Histidine kinase" evidence="9">
    <location>
        <begin position="487"/>
        <end position="709"/>
    </location>
</feature>
<dbReference type="HOGENOM" id="CLU_388745_0_0_5"/>
<evidence type="ECO:0000259" key="9">
    <source>
        <dbReference type="PROSITE" id="PS50109"/>
    </source>
</evidence>
<dbReference type="RefSeq" id="WP_011994993.1">
    <property type="nucleotide sequence ID" value="NC_009719.1"/>
</dbReference>
<comment type="catalytic activity">
    <reaction evidence="1">
        <text>ATP + protein L-histidine = ADP + protein N-phospho-L-histidine.</text>
        <dbReference type="EC" id="2.7.13.3"/>
    </reaction>
</comment>
<evidence type="ECO:0000256" key="4">
    <source>
        <dbReference type="ARBA" id="ARBA00022679"/>
    </source>
</evidence>
<dbReference type="InterPro" id="IPR004358">
    <property type="entry name" value="Sig_transdc_His_kin-like_C"/>
</dbReference>
<dbReference type="EMBL" id="CP000774">
    <property type="protein sequence ID" value="ABS61702.1"/>
    <property type="molecule type" value="Genomic_DNA"/>
</dbReference>
<organism evidence="10 11">
    <name type="scientific">Parvibaculum lavamentivorans (strain DS-1 / DSM 13023 / NCIMB 13966)</name>
    <dbReference type="NCBI Taxonomy" id="402881"/>
    <lineage>
        <taxon>Bacteria</taxon>
        <taxon>Pseudomonadati</taxon>
        <taxon>Pseudomonadota</taxon>
        <taxon>Alphaproteobacteria</taxon>
        <taxon>Hyphomicrobiales</taxon>
        <taxon>Parvibaculaceae</taxon>
        <taxon>Parvibaculum</taxon>
    </lineage>
</organism>
<evidence type="ECO:0000313" key="10">
    <source>
        <dbReference type="EMBL" id="ABS61702.1"/>
    </source>
</evidence>
<gene>
    <name evidence="10" type="ordered locus">Plav_0079</name>
</gene>
<dbReference type="OrthoDB" id="7568856at2"/>
<keyword evidence="3" id="KW-0597">Phosphoprotein</keyword>
<dbReference type="CDD" id="cd00082">
    <property type="entry name" value="HisKA"/>
    <property type="match status" value="1"/>
</dbReference>
<keyword evidence="8" id="KW-0902">Two-component regulatory system</keyword>
<dbReference type="SUPFAM" id="SSF55874">
    <property type="entry name" value="ATPase domain of HSP90 chaperone/DNA topoisomerase II/histidine kinase"/>
    <property type="match status" value="1"/>
</dbReference>
<dbReference type="PANTHER" id="PTHR43065">
    <property type="entry name" value="SENSOR HISTIDINE KINASE"/>
    <property type="match status" value="1"/>
</dbReference>
<evidence type="ECO:0000256" key="8">
    <source>
        <dbReference type="ARBA" id="ARBA00023012"/>
    </source>
</evidence>
<dbReference type="InterPro" id="IPR003661">
    <property type="entry name" value="HisK_dim/P_dom"/>
</dbReference>
<dbReference type="STRING" id="402881.Plav_0079"/>
<name>A7HP69_PARL1</name>
<keyword evidence="4" id="KW-0808">Transferase</keyword>
<dbReference type="SUPFAM" id="SSF47384">
    <property type="entry name" value="Homodimeric domain of signal transducing histidine kinase"/>
    <property type="match status" value="1"/>
</dbReference>
<evidence type="ECO:0000256" key="2">
    <source>
        <dbReference type="ARBA" id="ARBA00012438"/>
    </source>
</evidence>
<protein>
    <recommendedName>
        <fullName evidence="2">histidine kinase</fullName>
        <ecNumber evidence="2">2.7.13.3</ecNumber>
    </recommendedName>
</protein>
<dbReference type="AlphaFoldDB" id="A7HP69"/>
<dbReference type="InterPro" id="IPR005467">
    <property type="entry name" value="His_kinase_dom"/>
</dbReference>
<dbReference type="Pfam" id="PF00512">
    <property type="entry name" value="HisKA"/>
    <property type="match status" value="1"/>
</dbReference>
<evidence type="ECO:0000256" key="1">
    <source>
        <dbReference type="ARBA" id="ARBA00000085"/>
    </source>
</evidence>
<dbReference type="GO" id="GO:0005524">
    <property type="term" value="F:ATP binding"/>
    <property type="evidence" value="ECO:0007669"/>
    <property type="project" value="UniProtKB-KW"/>
</dbReference>
<keyword evidence="6 10" id="KW-0418">Kinase</keyword>
<keyword evidence="5" id="KW-0547">Nucleotide-binding</keyword>
<dbReference type="Proteomes" id="UP000006377">
    <property type="component" value="Chromosome"/>
</dbReference>
<evidence type="ECO:0000256" key="6">
    <source>
        <dbReference type="ARBA" id="ARBA00022777"/>
    </source>
</evidence>
<dbReference type="Pfam" id="PF02518">
    <property type="entry name" value="HATPase_c"/>
    <property type="match status" value="1"/>
</dbReference>
<dbReference type="GO" id="GO:0000155">
    <property type="term" value="F:phosphorelay sensor kinase activity"/>
    <property type="evidence" value="ECO:0007669"/>
    <property type="project" value="InterPro"/>
</dbReference>